<dbReference type="Proteomes" id="UP000298493">
    <property type="component" value="Unassembled WGS sequence"/>
</dbReference>
<name>A0A4Z1NS60_9PEZI</name>
<reference evidence="2 3" key="1">
    <citation type="submission" date="2019-04" db="EMBL/GenBank/DDBJ databases">
        <title>High contiguity whole genome sequence and gene annotation resource for two Venturia nashicola isolates.</title>
        <authorList>
            <person name="Prokchorchik M."/>
            <person name="Won K."/>
            <person name="Lee Y."/>
            <person name="Choi E.D."/>
            <person name="Segonzac C."/>
            <person name="Sohn K.H."/>
        </authorList>
    </citation>
    <scope>NUCLEOTIDE SEQUENCE [LARGE SCALE GENOMIC DNA]</scope>
    <source>
        <strain evidence="2 3">PRI2</strain>
    </source>
</reference>
<accession>A0A4Z1NS60</accession>
<proteinExistence type="predicted"/>
<feature type="region of interest" description="Disordered" evidence="1">
    <location>
        <begin position="1"/>
        <end position="47"/>
    </location>
</feature>
<dbReference type="EMBL" id="SNSC02000025">
    <property type="protein sequence ID" value="TID13760.1"/>
    <property type="molecule type" value="Genomic_DNA"/>
</dbReference>
<keyword evidence="3" id="KW-1185">Reference proteome</keyword>
<evidence type="ECO:0000256" key="1">
    <source>
        <dbReference type="SAM" id="MobiDB-lite"/>
    </source>
</evidence>
<comment type="caution">
    <text evidence="2">The sequence shown here is derived from an EMBL/GenBank/DDBJ whole genome shotgun (WGS) entry which is preliminary data.</text>
</comment>
<sequence length="283" mass="32173">MDEERGNESLSHGKKSNHNDNSTEVSNHTLTNDSTTKRSASAIKHSISATDGTITTTGLQRSAKTNTEEKSVPLATENKKRVTFLCLPRELRQQILFSSVPDLAHSIERLETTKNCKPLGLSHAEYCLWWATMVDIHADLEDDVHYVKNTLIAVVDKLNPWVLGQHLPMPIAANEWAKIDKELAARDRTLYEFCDGKIERMRTCLTVIIDSPFPFPPSRDLGSLNSGIIERNMLISEHAATWKSILVRFAKCVQPWKFEWRSGPASWETWHGEVLRLERQLRT</sequence>
<protein>
    <submittedName>
        <fullName evidence="2">Uncharacterized protein</fullName>
    </submittedName>
</protein>
<dbReference type="AlphaFoldDB" id="A0A4Z1NS60"/>
<organism evidence="2 3">
    <name type="scientific">Venturia nashicola</name>
    <dbReference type="NCBI Taxonomy" id="86259"/>
    <lineage>
        <taxon>Eukaryota</taxon>
        <taxon>Fungi</taxon>
        <taxon>Dikarya</taxon>
        <taxon>Ascomycota</taxon>
        <taxon>Pezizomycotina</taxon>
        <taxon>Dothideomycetes</taxon>
        <taxon>Pleosporomycetidae</taxon>
        <taxon>Venturiales</taxon>
        <taxon>Venturiaceae</taxon>
        <taxon>Venturia</taxon>
    </lineage>
</organism>
<evidence type="ECO:0000313" key="2">
    <source>
        <dbReference type="EMBL" id="TID13760.1"/>
    </source>
</evidence>
<evidence type="ECO:0000313" key="3">
    <source>
        <dbReference type="Proteomes" id="UP000298493"/>
    </source>
</evidence>
<feature type="compositionally biased region" description="Polar residues" evidence="1">
    <location>
        <begin position="19"/>
        <end position="39"/>
    </location>
</feature>
<gene>
    <name evidence="2" type="ORF">E6O75_ATG01738</name>
</gene>